<sequence length="90" mass="9893">MDIVPERIQPLVEKTERRFAALVEQQDIECFLATVLDLDFISPASLGITRASVAYPFTQCSSTGITVNCAMSSQPKFLLVLNSVVVMKKA</sequence>
<evidence type="ECO:0000313" key="1">
    <source>
        <dbReference type="EMBL" id="GFO27072.1"/>
    </source>
</evidence>
<protein>
    <submittedName>
        <fullName evidence="1">Uncharacterized protein</fullName>
    </submittedName>
</protein>
<accession>A0AAV4C656</accession>
<reference evidence="1 2" key="1">
    <citation type="journal article" date="2021" name="Elife">
        <title>Chloroplast acquisition without the gene transfer in kleptoplastic sea slugs, Plakobranchus ocellatus.</title>
        <authorList>
            <person name="Maeda T."/>
            <person name="Takahashi S."/>
            <person name="Yoshida T."/>
            <person name="Shimamura S."/>
            <person name="Takaki Y."/>
            <person name="Nagai Y."/>
            <person name="Toyoda A."/>
            <person name="Suzuki Y."/>
            <person name="Arimoto A."/>
            <person name="Ishii H."/>
            <person name="Satoh N."/>
            <person name="Nishiyama T."/>
            <person name="Hasebe M."/>
            <person name="Maruyama T."/>
            <person name="Minagawa J."/>
            <person name="Obokata J."/>
            <person name="Shigenobu S."/>
        </authorList>
    </citation>
    <scope>NUCLEOTIDE SEQUENCE [LARGE SCALE GENOMIC DNA]</scope>
</reference>
<dbReference type="AlphaFoldDB" id="A0AAV4C656"/>
<gene>
    <name evidence="1" type="ORF">PoB_005357700</name>
</gene>
<organism evidence="1 2">
    <name type="scientific">Plakobranchus ocellatus</name>
    <dbReference type="NCBI Taxonomy" id="259542"/>
    <lineage>
        <taxon>Eukaryota</taxon>
        <taxon>Metazoa</taxon>
        <taxon>Spiralia</taxon>
        <taxon>Lophotrochozoa</taxon>
        <taxon>Mollusca</taxon>
        <taxon>Gastropoda</taxon>
        <taxon>Heterobranchia</taxon>
        <taxon>Euthyneura</taxon>
        <taxon>Panpulmonata</taxon>
        <taxon>Sacoglossa</taxon>
        <taxon>Placobranchoidea</taxon>
        <taxon>Plakobranchidae</taxon>
        <taxon>Plakobranchus</taxon>
    </lineage>
</organism>
<keyword evidence="2" id="KW-1185">Reference proteome</keyword>
<evidence type="ECO:0000313" key="2">
    <source>
        <dbReference type="Proteomes" id="UP000735302"/>
    </source>
</evidence>
<name>A0AAV4C656_9GAST</name>
<dbReference type="Proteomes" id="UP000735302">
    <property type="component" value="Unassembled WGS sequence"/>
</dbReference>
<dbReference type="EMBL" id="BLXT01005881">
    <property type="protein sequence ID" value="GFO27072.1"/>
    <property type="molecule type" value="Genomic_DNA"/>
</dbReference>
<proteinExistence type="predicted"/>
<comment type="caution">
    <text evidence="1">The sequence shown here is derived from an EMBL/GenBank/DDBJ whole genome shotgun (WGS) entry which is preliminary data.</text>
</comment>